<evidence type="ECO:0000259" key="6">
    <source>
        <dbReference type="PROSITE" id="PS50089"/>
    </source>
</evidence>
<feature type="region of interest" description="Disordered" evidence="5">
    <location>
        <begin position="18"/>
        <end position="106"/>
    </location>
</feature>
<protein>
    <recommendedName>
        <fullName evidence="6">RING-type domain-containing protein</fullName>
    </recommendedName>
</protein>
<dbReference type="InterPro" id="IPR001841">
    <property type="entry name" value="Znf_RING"/>
</dbReference>
<dbReference type="PANTHER" id="PTHR45931">
    <property type="entry name" value="SI:CH211-59O9.10"/>
    <property type="match status" value="1"/>
</dbReference>
<keyword evidence="3" id="KW-0862">Zinc</keyword>
<dbReference type="Proteomes" id="UP000775213">
    <property type="component" value="Unassembled WGS sequence"/>
</dbReference>
<evidence type="ECO:0000313" key="8">
    <source>
        <dbReference type="Proteomes" id="UP000775213"/>
    </source>
</evidence>
<evidence type="ECO:0000256" key="3">
    <source>
        <dbReference type="ARBA" id="ARBA00022833"/>
    </source>
</evidence>
<keyword evidence="2 4" id="KW-0863">Zinc-finger</keyword>
<dbReference type="GO" id="GO:0008270">
    <property type="term" value="F:zinc ion binding"/>
    <property type="evidence" value="ECO:0007669"/>
    <property type="project" value="UniProtKB-KW"/>
</dbReference>
<organism evidence="7 8">
    <name type="scientific">Dendrobium chrysotoxum</name>
    <name type="common">Orchid</name>
    <dbReference type="NCBI Taxonomy" id="161865"/>
    <lineage>
        <taxon>Eukaryota</taxon>
        <taxon>Viridiplantae</taxon>
        <taxon>Streptophyta</taxon>
        <taxon>Embryophyta</taxon>
        <taxon>Tracheophyta</taxon>
        <taxon>Spermatophyta</taxon>
        <taxon>Magnoliopsida</taxon>
        <taxon>Liliopsida</taxon>
        <taxon>Asparagales</taxon>
        <taxon>Orchidaceae</taxon>
        <taxon>Epidendroideae</taxon>
        <taxon>Malaxideae</taxon>
        <taxon>Dendrobiinae</taxon>
        <taxon>Dendrobium</taxon>
    </lineage>
</organism>
<dbReference type="PROSITE" id="PS50089">
    <property type="entry name" value="ZF_RING_2"/>
    <property type="match status" value="1"/>
</dbReference>
<evidence type="ECO:0000256" key="1">
    <source>
        <dbReference type="ARBA" id="ARBA00022723"/>
    </source>
</evidence>
<evidence type="ECO:0000313" key="7">
    <source>
        <dbReference type="EMBL" id="KAH0458402.1"/>
    </source>
</evidence>
<dbReference type="PANTHER" id="PTHR45931:SF3">
    <property type="entry name" value="RING ZINC FINGER-CONTAINING PROTEIN"/>
    <property type="match status" value="1"/>
</dbReference>
<dbReference type="SMART" id="SM00184">
    <property type="entry name" value="RING"/>
    <property type="match status" value="1"/>
</dbReference>
<keyword evidence="1" id="KW-0479">Metal-binding</keyword>
<keyword evidence="8" id="KW-1185">Reference proteome</keyword>
<accession>A0AAV7GS43</accession>
<feature type="domain" description="RING-type" evidence="6">
    <location>
        <begin position="220"/>
        <end position="261"/>
    </location>
</feature>
<dbReference type="GO" id="GO:0061630">
    <property type="term" value="F:ubiquitin protein ligase activity"/>
    <property type="evidence" value="ECO:0007669"/>
    <property type="project" value="TreeGrafter"/>
</dbReference>
<dbReference type="GO" id="GO:0005634">
    <property type="term" value="C:nucleus"/>
    <property type="evidence" value="ECO:0007669"/>
    <property type="project" value="TreeGrafter"/>
</dbReference>
<dbReference type="Pfam" id="PF13639">
    <property type="entry name" value="zf-RING_2"/>
    <property type="match status" value="1"/>
</dbReference>
<evidence type="ECO:0000256" key="2">
    <source>
        <dbReference type="ARBA" id="ARBA00022771"/>
    </source>
</evidence>
<dbReference type="Gene3D" id="3.30.40.10">
    <property type="entry name" value="Zinc/RING finger domain, C3HC4 (zinc finger)"/>
    <property type="match status" value="1"/>
</dbReference>
<dbReference type="InterPro" id="IPR051834">
    <property type="entry name" value="RING_finger_E3_ligase"/>
</dbReference>
<dbReference type="CDD" id="cd16454">
    <property type="entry name" value="RING-H2_PA-TM-RING"/>
    <property type="match status" value="1"/>
</dbReference>
<gene>
    <name evidence="7" type="ORF">IEQ34_013717</name>
</gene>
<name>A0AAV7GS43_DENCH</name>
<reference evidence="7 8" key="1">
    <citation type="journal article" date="2021" name="Hortic Res">
        <title>Chromosome-scale assembly of the Dendrobium chrysotoxum genome enhances the understanding of orchid evolution.</title>
        <authorList>
            <person name="Zhang Y."/>
            <person name="Zhang G.Q."/>
            <person name="Zhang D."/>
            <person name="Liu X.D."/>
            <person name="Xu X.Y."/>
            <person name="Sun W.H."/>
            <person name="Yu X."/>
            <person name="Zhu X."/>
            <person name="Wang Z.W."/>
            <person name="Zhao X."/>
            <person name="Zhong W.Y."/>
            <person name="Chen H."/>
            <person name="Yin W.L."/>
            <person name="Huang T."/>
            <person name="Niu S.C."/>
            <person name="Liu Z.J."/>
        </authorList>
    </citation>
    <scope>NUCLEOTIDE SEQUENCE [LARGE SCALE GENOMIC DNA]</scope>
    <source>
        <strain evidence="7">Lindl</strain>
    </source>
</reference>
<dbReference type="InterPro" id="IPR013083">
    <property type="entry name" value="Znf_RING/FYVE/PHD"/>
</dbReference>
<comment type="caution">
    <text evidence="7">The sequence shown here is derived from an EMBL/GenBank/DDBJ whole genome shotgun (WGS) entry which is preliminary data.</text>
</comment>
<feature type="compositionally biased region" description="Low complexity" evidence="5">
    <location>
        <begin position="94"/>
        <end position="104"/>
    </location>
</feature>
<proteinExistence type="predicted"/>
<evidence type="ECO:0000256" key="4">
    <source>
        <dbReference type="PROSITE-ProRule" id="PRU00175"/>
    </source>
</evidence>
<feature type="compositionally biased region" description="Basic and acidic residues" evidence="5">
    <location>
        <begin position="44"/>
        <end position="55"/>
    </location>
</feature>
<evidence type="ECO:0000256" key="5">
    <source>
        <dbReference type="SAM" id="MobiDB-lite"/>
    </source>
</evidence>
<dbReference type="AlphaFoldDB" id="A0AAV7GS43"/>
<dbReference type="GO" id="GO:0006511">
    <property type="term" value="P:ubiquitin-dependent protein catabolic process"/>
    <property type="evidence" value="ECO:0007669"/>
    <property type="project" value="TreeGrafter"/>
</dbReference>
<feature type="compositionally biased region" description="Basic and acidic residues" evidence="5">
    <location>
        <begin position="26"/>
        <end position="37"/>
    </location>
</feature>
<dbReference type="EMBL" id="JAGFBR010000012">
    <property type="protein sequence ID" value="KAH0458402.1"/>
    <property type="molecule type" value="Genomic_DNA"/>
</dbReference>
<sequence length="277" mass="31147">MTSALQLLYVLRSPNRRNQEPIGELESDHTDRDPDVRRSRRDSRRGNRVEDGDHSRRSRGGVSNGRHPKSCGSHMERELGRRSNRNGSDGYWPGNSSNGGVSNSMLTHLGLTRNDQLPGAVERARKRLLERLQSVSLTDNRQRSPNDHVFNDESALADGFDINNTNLIPNSSILNSESALSNKKKIPELRWDAFCAMKRETFRSSEEKHEDGVLAELTECCICLEGFKDGDWLIKLCCSHKFHPCCLEPWVRSSGDCPLCRADVITSADNGSLMLNI</sequence>
<dbReference type="SUPFAM" id="SSF57850">
    <property type="entry name" value="RING/U-box"/>
    <property type="match status" value="1"/>
</dbReference>